<dbReference type="OMA" id="RAYMGIC"/>
<dbReference type="AlphaFoldDB" id="A0A9W3B4N9"/>
<dbReference type="Proteomes" id="UP001165740">
    <property type="component" value="Chromosome 1"/>
</dbReference>
<name>A0A9W3B4N9_BIOGL</name>
<evidence type="ECO:0000313" key="2">
    <source>
        <dbReference type="Proteomes" id="UP001165740"/>
    </source>
</evidence>
<protein>
    <submittedName>
        <fullName evidence="3">Uncharacterized protein LOC129927759 isoform X1</fullName>
    </submittedName>
</protein>
<organism evidence="2 3">
    <name type="scientific">Biomphalaria glabrata</name>
    <name type="common">Bloodfluke planorb</name>
    <name type="synonym">Freshwater snail</name>
    <dbReference type="NCBI Taxonomy" id="6526"/>
    <lineage>
        <taxon>Eukaryota</taxon>
        <taxon>Metazoa</taxon>
        <taxon>Spiralia</taxon>
        <taxon>Lophotrochozoa</taxon>
        <taxon>Mollusca</taxon>
        <taxon>Gastropoda</taxon>
        <taxon>Heterobranchia</taxon>
        <taxon>Euthyneura</taxon>
        <taxon>Panpulmonata</taxon>
        <taxon>Hygrophila</taxon>
        <taxon>Lymnaeoidea</taxon>
        <taxon>Planorbidae</taxon>
        <taxon>Biomphalaria</taxon>
    </lineage>
</organism>
<keyword evidence="2" id="KW-1185">Reference proteome</keyword>
<evidence type="ECO:0000256" key="1">
    <source>
        <dbReference type="SAM" id="SignalP"/>
    </source>
</evidence>
<proteinExistence type="predicted"/>
<keyword evidence="1" id="KW-0732">Signal</keyword>
<feature type="signal peptide" evidence="1">
    <location>
        <begin position="1"/>
        <end position="23"/>
    </location>
</feature>
<accession>A0A9W3B4N9</accession>
<gene>
    <name evidence="3" type="primary">LOC129927759</name>
</gene>
<sequence length="124" mass="14526">MEFPTFPFFVLVLTIVSVSLSNSLPTRTEDVLQEANMALEKRPKYMDTRRELDMFKDLVLMSLQELVDEERVNPTVLLEDESSKTVEKRERYMGICMKKQYNNFVPVPCLRSGRSLKKSRTWKG</sequence>
<reference evidence="3" key="1">
    <citation type="submission" date="2025-08" db="UniProtKB">
        <authorList>
            <consortium name="RefSeq"/>
        </authorList>
    </citation>
    <scope>IDENTIFICATION</scope>
</reference>
<evidence type="ECO:0000313" key="3">
    <source>
        <dbReference type="RefSeq" id="XP_055894448.1"/>
    </source>
</evidence>
<dbReference type="GeneID" id="129927759"/>
<dbReference type="RefSeq" id="XP_055894448.1">
    <property type="nucleotide sequence ID" value="XM_056038473.1"/>
</dbReference>
<feature type="chain" id="PRO_5040899586" evidence="1">
    <location>
        <begin position="24"/>
        <end position="124"/>
    </location>
</feature>